<evidence type="ECO:0000313" key="2">
    <source>
        <dbReference type="EMBL" id="OGC18656.1"/>
    </source>
</evidence>
<sequence length="348" mass="39731">MFFISSLELHDGVFHKRAINSLKFSPFYLDYIYMGEISGIKFQYNPIFWEQNWQVPLREACSPANSPTTEKKLNALHNRKNMPYYPYCYYFNRDIKRRPGIENPNHKETHEDGIATATDLSNNTKGSELDGYFVAQQYWIPQKYIQMAFDAMPQELVDILNEAKQTGRLEEVSENIARLMCILFSFIFDESKFDSDEKIGEAIGLCQIKHSTAKSIYFQITSRNDLTPEDLKTPEMNMLIGFQLIFNYIKAFNSTGEEGLTAEKFANINLADSLGLVTASFMIGDSKVSKNPKKYKELGPSGKRRSANAEAYFQFQSADLIQTIQNAFSSPIENKGYSVSTPLVSIVQ</sequence>
<evidence type="ECO:0000259" key="1">
    <source>
        <dbReference type="Pfam" id="PF01464"/>
    </source>
</evidence>
<dbReference type="EMBL" id="MEUB01000069">
    <property type="protein sequence ID" value="OGC18656.1"/>
    <property type="molecule type" value="Genomic_DNA"/>
</dbReference>
<gene>
    <name evidence="2" type="ORF">A2310_03430</name>
</gene>
<feature type="domain" description="Transglycosylase SLT" evidence="1">
    <location>
        <begin position="187"/>
        <end position="297"/>
    </location>
</feature>
<proteinExistence type="predicted"/>
<evidence type="ECO:0000313" key="3">
    <source>
        <dbReference type="Proteomes" id="UP000178417"/>
    </source>
</evidence>
<dbReference type="Proteomes" id="UP000178417">
    <property type="component" value="Unassembled WGS sequence"/>
</dbReference>
<accession>A0A1F4SE05</accession>
<dbReference type="AlphaFoldDB" id="A0A1F4SE05"/>
<dbReference type="Pfam" id="PF01464">
    <property type="entry name" value="SLT"/>
    <property type="match status" value="1"/>
</dbReference>
<organism evidence="2 3">
    <name type="scientific">candidate division WOR-1 bacterium RIFOXYB2_FULL_37_13</name>
    <dbReference type="NCBI Taxonomy" id="1802579"/>
    <lineage>
        <taxon>Bacteria</taxon>
        <taxon>Bacillati</taxon>
        <taxon>Saganbacteria</taxon>
    </lineage>
</organism>
<protein>
    <recommendedName>
        <fullName evidence="1">Transglycosylase SLT domain-containing protein</fullName>
    </recommendedName>
</protein>
<dbReference type="STRING" id="1802579.A2310_03430"/>
<reference evidence="2 3" key="1">
    <citation type="journal article" date="2016" name="Nat. Commun.">
        <title>Thousands of microbial genomes shed light on interconnected biogeochemical processes in an aquifer system.</title>
        <authorList>
            <person name="Anantharaman K."/>
            <person name="Brown C.T."/>
            <person name="Hug L.A."/>
            <person name="Sharon I."/>
            <person name="Castelle C.J."/>
            <person name="Probst A.J."/>
            <person name="Thomas B.C."/>
            <person name="Singh A."/>
            <person name="Wilkins M.J."/>
            <person name="Karaoz U."/>
            <person name="Brodie E.L."/>
            <person name="Williams K.H."/>
            <person name="Hubbard S.S."/>
            <person name="Banfield J.F."/>
        </authorList>
    </citation>
    <scope>NUCLEOTIDE SEQUENCE [LARGE SCALE GENOMIC DNA]</scope>
</reference>
<dbReference type="Gene3D" id="1.10.530.10">
    <property type="match status" value="1"/>
</dbReference>
<dbReference type="InterPro" id="IPR008258">
    <property type="entry name" value="Transglycosylase_SLT_dom_1"/>
</dbReference>
<name>A0A1F4SE05_UNCSA</name>
<comment type="caution">
    <text evidence="2">The sequence shown here is derived from an EMBL/GenBank/DDBJ whole genome shotgun (WGS) entry which is preliminary data.</text>
</comment>